<protein>
    <submittedName>
        <fullName evidence="1">Uncharacterized protein</fullName>
    </submittedName>
</protein>
<proteinExistence type="predicted"/>
<evidence type="ECO:0000313" key="2">
    <source>
        <dbReference type="Proteomes" id="UP000646211"/>
    </source>
</evidence>
<name>A0A930UB81_9FLAO</name>
<accession>A0A930UB81</accession>
<dbReference type="EMBL" id="JADHEC010000066">
    <property type="protein sequence ID" value="MBF2710031.1"/>
    <property type="molecule type" value="Genomic_DNA"/>
</dbReference>
<comment type="caution">
    <text evidence="1">The sequence shown here is derived from an EMBL/GenBank/DDBJ whole genome shotgun (WGS) entry which is preliminary data.</text>
</comment>
<reference evidence="1" key="1">
    <citation type="submission" date="2020-11" db="EMBL/GenBank/DDBJ databases">
        <title>Genome of Flavobacterium soyangense.</title>
        <authorList>
            <person name="Liu Q."/>
            <person name="Xin Y.-H."/>
        </authorList>
    </citation>
    <scope>NUCLEOTIDE SEQUENCE</scope>
    <source>
        <strain evidence="1">CGMCC 1.13493</strain>
    </source>
</reference>
<dbReference type="Proteomes" id="UP000646211">
    <property type="component" value="Unassembled WGS sequence"/>
</dbReference>
<evidence type="ECO:0000313" key="1">
    <source>
        <dbReference type="EMBL" id="MBF2710031.1"/>
    </source>
</evidence>
<dbReference type="AlphaFoldDB" id="A0A930UB81"/>
<organism evidence="1 2">
    <name type="scientific">Flavobacterium soyangense</name>
    <dbReference type="NCBI Taxonomy" id="2023265"/>
    <lineage>
        <taxon>Bacteria</taxon>
        <taxon>Pseudomonadati</taxon>
        <taxon>Bacteroidota</taxon>
        <taxon>Flavobacteriia</taxon>
        <taxon>Flavobacteriales</taxon>
        <taxon>Flavobacteriaceae</taxon>
        <taxon>Flavobacterium</taxon>
    </lineage>
</organism>
<keyword evidence="2" id="KW-1185">Reference proteome</keyword>
<dbReference type="RefSeq" id="WP_194313255.1">
    <property type="nucleotide sequence ID" value="NZ_JADHEC010000066.1"/>
</dbReference>
<gene>
    <name evidence="1" type="ORF">IR213_15780</name>
</gene>
<sequence length="74" mass="8787">MKTITLDFDIDDKVFFIENRKVQDGIVRDFILFGSKKEIILKYVVFYHKDKTSVRIELDQSDAFKSKAELKKQL</sequence>